<feature type="transmembrane region" description="Helical" evidence="5">
    <location>
        <begin position="47"/>
        <end position="70"/>
    </location>
</feature>
<dbReference type="STRING" id="29422.Lbru_1600"/>
<evidence type="ECO:0000256" key="5">
    <source>
        <dbReference type="SAM" id="Phobius"/>
    </source>
</evidence>
<keyword evidence="4 5" id="KW-0472">Membrane</keyword>
<keyword evidence="3 5" id="KW-1133">Transmembrane helix</keyword>
<dbReference type="EMBL" id="LNXV01000013">
    <property type="protein sequence ID" value="KTC83777.1"/>
    <property type="molecule type" value="Genomic_DNA"/>
</dbReference>
<dbReference type="GO" id="GO:0008610">
    <property type="term" value="P:lipid biosynthetic process"/>
    <property type="evidence" value="ECO:0007669"/>
    <property type="project" value="InterPro"/>
</dbReference>
<dbReference type="InterPro" id="IPR006694">
    <property type="entry name" value="Fatty_acid_hydroxylase"/>
</dbReference>
<dbReference type="GO" id="GO:0016020">
    <property type="term" value="C:membrane"/>
    <property type="evidence" value="ECO:0007669"/>
    <property type="project" value="UniProtKB-SubCell"/>
</dbReference>
<gene>
    <name evidence="7" type="ORF">Lbru_1600</name>
</gene>
<evidence type="ECO:0000256" key="1">
    <source>
        <dbReference type="ARBA" id="ARBA00004370"/>
    </source>
</evidence>
<dbReference type="PANTHER" id="PTHR11863">
    <property type="entry name" value="STEROL DESATURASE"/>
    <property type="match status" value="1"/>
</dbReference>
<evidence type="ECO:0000313" key="7">
    <source>
        <dbReference type="EMBL" id="KTC83777.1"/>
    </source>
</evidence>
<dbReference type="GO" id="GO:0005506">
    <property type="term" value="F:iron ion binding"/>
    <property type="evidence" value="ECO:0007669"/>
    <property type="project" value="InterPro"/>
</dbReference>
<feature type="transmembrane region" description="Helical" evidence="5">
    <location>
        <begin position="82"/>
        <end position="103"/>
    </location>
</feature>
<keyword evidence="2 5" id="KW-0812">Transmembrane</keyword>
<proteinExistence type="predicted"/>
<protein>
    <submittedName>
        <fullName evidence="7">Sterol desaturase</fullName>
    </submittedName>
</protein>
<evidence type="ECO:0000256" key="4">
    <source>
        <dbReference type="ARBA" id="ARBA00023136"/>
    </source>
</evidence>
<evidence type="ECO:0000313" key="8">
    <source>
        <dbReference type="Proteomes" id="UP000054742"/>
    </source>
</evidence>
<dbReference type="RefSeq" id="WP_058441675.1">
    <property type="nucleotide sequence ID" value="NZ_CAAAHU010000019.1"/>
</dbReference>
<sequence>MLQQNEVVVRLGFFFGILLLMFIWELFAPKRQLSVSKTKRWISNLSIVVIDSAVTRLLFPAAAVGVAIYAQQNNMGLFNHMLHLNYWLTVIFSVIILDFAIYLQHVMFHAIPLFWRVHRMHHVDLDFDVTTGIRFHPIEIILSLFIKFCVIILLGAPALGVLIFEVLLNASSMFNHGNIRIPFVLDKIIRWIVVTPDMHRIHHSDIPNETNSNFGFNFSIWDRVFGTYTDQPRLGHEKMTIGIKAIRECKYCINLLGMLWIPFIRENREYPINRKNAVAKDD</sequence>
<keyword evidence="8" id="KW-1185">Reference proteome</keyword>
<dbReference type="AlphaFoldDB" id="A0A0W0SKJ9"/>
<feature type="domain" description="Fatty acid hydroxylase" evidence="6">
    <location>
        <begin position="91"/>
        <end position="227"/>
    </location>
</feature>
<comment type="subcellular location">
    <subcellularLocation>
        <location evidence="1">Membrane</location>
    </subcellularLocation>
</comment>
<dbReference type="GO" id="GO:0016491">
    <property type="term" value="F:oxidoreductase activity"/>
    <property type="evidence" value="ECO:0007669"/>
    <property type="project" value="InterPro"/>
</dbReference>
<organism evidence="7 8">
    <name type="scientific">Legionella brunensis</name>
    <dbReference type="NCBI Taxonomy" id="29422"/>
    <lineage>
        <taxon>Bacteria</taxon>
        <taxon>Pseudomonadati</taxon>
        <taxon>Pseudomonadota</taxon>
        <taxon>Gammaproteobacteria</taxon>
        <taxon>Legionellales</taxon>
        <taxon>Legionellaceae</taxon>
        <taxon>Legionella</taxon>
    </lineage>
</organism>
<comment type="caution">
    <text evidence="7">The sequence shown here is derived from an EMBL/GenBank/DDBJ whole genome shotgun (WGS) entry which is preliminary data.</text>
</comment>
<feature type="transmembrane region" description="Helical" evidence="5">
    <location>
        <begin position="140"/>
        <end position="164"/>
    </location>
</feature>
<evidence type="ECO:0000256" key="3">
    <source>
        <dbReference type="ARBA" id="ARBA00022989"/>
    </source>
</evidence>
<dbReference type="OrthoDB" id="9770329at2"/>
<evidence type="ECO:0000259" key="6">
    <source>
        <dbReference type="Pfam" id="PF04116"/>
    </source>
</evidence>
<reference evidence="7 8" key="1">
    <citation type="submission" date="2015-11" db="EMBL/GenBank/DDBJ databases">
        <title>Genomic analysis of 38 Legionella species identifies large and diverse effector repertoires.</title>
        <authorList>
            <person name="Burstein D."/>
            <person name="Amaro F."/>
            <person name="Zusman T."/>
            <person name="Lifshitz Z."/>
            <person name="Cohen O."/>
            <person name="Gilbert J.A."/>
            <person name="Pupko T."/>
            <person name="Shuman H.A."/>
            <person name="Segal G."/>
        </authorList>
    </citation>
    <scope>NUCLEOTIDE SEQUENCE [LARGE SCALE GENOMIC DNA]</scope>
    <source>
        <strain evidence="7 8">ATCC 43878</strain>
    </source>
</reference>
<evidence type="ECO:0000256" key="2">
    <source>
        <dbReference type="ARBA" id="ARBA00022692"/>
    </source>
</evidence>
<dbReference type="Pfam" id="PF04116">
    <property type="entry name" value="FA_hydroxylase"/>
    <property type="match status" value="1"/>
</dbReference>
<dbReference type="Proteomes" id="UP000054742">
    <property type="component" value="Unassembled WGS sequence"/>
</dbReference>
<accession>A0A0W0SKJ9</accession>
<dbReference type="InterPro" id="IPR050307">
    <property type="entry name" value="Sterol_Desaturase_Related"/>
</dbReference>
<name>A0A0W0SKJ9_9GAMM</name>
<dbReference type="PATRIC" id="fig|29422.6.peg.1695"/>
<feature type="transmembrane region" description="Helical" evidence="5">
    <location>
        <begin position="7"/>
        <end position="27"/>
    </location>
</feature>